<feature type="region of interest" description="Disordered" evidence="1">
    <location>
        <begin position="1"/>
        <end position="20"/>
    </location>
</feature>
<protein>
    <submittedName>
        <fullName evidence="2">Uncharacterized protein</fullName>
    </submittedName>
</protein>
<dbReference type="EMBL" id="AZIL01002264">
    <property type="protein sequence ID" value="EWM22186.1"/>
    <property type="molecule type" value="Genomic_DNA"/>
</dbReference>
<feature type="non-terminal residue" evidence="2">
    <location>
        <position position="127"/>
    </location>
</feature>
<feature type="region of interest" description="Disordered" evidence="1">
    <location>
        <begin position="102"/>
        <end position="127"/>
    </location>
</feature>
<organism evidence="2 3">
    <name type="scientific">Nannochloropsis gaditana</name>
    <dbReference type="NCBI Taxonomy" id="72520"/>
    <lineage>
        <taxon>Eukaryota</taxon>
        <taxon>Sar</taxon>
        <taxon>Stramenopiles</taxon>
        <taxon>Ochrophyta</taxon>
        <taxon>Eustigmatophyceae</taxon>
        <taxon>Eustigmatales</taxon>
        <taxon>Monodopsidaceae</taxon>
        <taxon>Nannochloropsis</taxon>
    </lineage>
</organism>
<dbReference type="Proteomes" id="UP000019335">
    <property type="component" value="Unassembled WGS sequence"/>
</dbReference>
<gene>
    <name evidence="2" type="ORF">Naga_103393g1</name>
</gene>
<evidence type="ECO:0000313" key="2">
    <source>
        <dbReference type="EMBL" id="EWM22186.1"/>
    </source>
</evidence>
<accession>W7TP60</accession>
<dbReference type="AlphaFoldDB" id="W7TP60"/>
<comment type="caution">
    <text evidence="2">The sequence shown here is derived from an EMBL/GenBank/DDBJ whole genome shotgun (WGS) entry which is preliminary data.</text>
</comment>
<evidence type="ECO:0000256" key="1">
    <source>
        <dbReference type="SAM" id="MobiDB-lite"/>
    </source>
</evidence>
<proteinExistence type="predicted"/>
<name>W7TP60_9STRA</name>
<keyword evidence="3" id="KW-1185">Reference proteome</keyword>
<reference evidence="2 3" key="1">
    <citation type="journal article" date="2014" name="Mol. Plant">
        <title>Chromosome Scale Genome Assembly and Transcriptome Profiling of Nannochloropsis gaditana in Nitrogen Depletion.</title>
        <authorList>
            <person name="Corteggiani Carpinelli E."/>
            <person name="Telatin A."/>
            <person name="Vitulo N."/>
            <person name="Forcato C."/>
            <person name="D'Angelo M."/>
            <person name="Schiavon R."/>
            <person name="Vezzi A."/>
            <person name="Giacometti G.M."/>
            <person name="Morosinotto T."/>
            <person name="Valle G."/>
        </authorList>
    </citation>
    <scope>NUCLEOTIDE SEQUENCE [LARGE SCALE GENOMIC DNA]</scope>
    <source>
        <strain evidence="2 3">B-31</strain>
    </source>
</reference>
<sequence length="127" mass="13955">MRLRRMMRLEGRRGRHGSMRGARQFDTRGIKHIKQTCPVRALAGDSRGVSRPSSFPHGLGLARPRIRAIFTKYSNDMFPYGLPEGLPASLCTPFSLPPSLSSLPPSLLPPMGMNSSSLSHTPGDTRV</sequence>
<evidence type="ECO:0000313" key="3">
    <source>
        <dbReference type="Proteomes" id="UP000019335"/>
    </source>
</evidence>
<feature type="compositionally biased region" description="Low complexity" evidence="1">
    <location>
        <begin position="102"/>
        <end position="119"/>
    </location>
</feature>